<protein>
    <recommendedName>
        <fullName evidence="4">DUF834 domain-containing protein</fullName>
    </recommendedName>
</protein>
<keyword evidence="3" id="KW-1185">Reference proteome</keyword>
<evidence type="ECO:0008006" key="4">
    <source>
        <dbReference type="Google" id="ProtNLM"/>
    </source>
</evidence>
<evidence type="ECO:0000256" key="1">
    <source>
        <dbReference type="SAM" id="MobiDB-lite"/>
    </source>
</evidence>
<reference evidence="2" key="1">
    <citation type="submission" date="2015-04" db="UniProtKB">
        <authorList>
            <consortium name="EnsemblPlants"/>
        </authorList>
    </citation>
    <scope>IDENTIFICATION</scope>
    <source>
        <strain evidence="2">SL10</strain>
    </source>
</reference>
<reference evidence="2" key="2">
    <citation type="submission" date="2018-04" db="EMBL/GenBank/DDBJ databases">
        <title>OnivRS2 (Oryza nivara Reference Sequence Version 2).</title>
        <authorList>
            <person name="Zhang J."/>
            <person name="Kudrna D."/>
            <person name="Lee S."/>
            <person name="Talag J."/>
            <person name="Rajasekar S."/>
            <person name="Welchert J."/>
            <person name="Hsing Y.-I."/>
            <person name="Wing R.A."/>
        </authorList>
    </citation>
    <scope>NUCLEOTIDE SEQUENCE [LARGE SCALE GENOMIC DNA]</scope>
    <source>
        <strain evidence="2">SL10</strain>
    </source>
</reference>
<dbReference type="Gramene" id="ONIVA02G12000.1">
    <property type="protein sequence ID" value="ONIVA02G12000.1"/>
    <property type="gene ID" value="ONIVA02G12000"/>
</dbReference>
<accession>A0A0E0G4E8</accession>
<proteinExistence type="predicted"/>
<dbReference type="EnsemblPlants" id="ONIVA02G12000.1">
    <property type="protein sequence ID" value="ONIVA02G12000.1"/>
    <property type="gene ID" value="ONIVA02G12000"/>
</dbReference>
<dbReference type="AlphaFoldDB" id="A0A0E0G4E8"/>
<feature type="region of interest" description="Disordered" evidence="1">
    <location>
        <begin position="94"/>
        <end position="115"/>
    </location>
</feature>
<evidence type="ECO:0000313" key="3">
    <source>
        <dbReference type="Proteomes" id="UP000006591"/>
    </source>
</evidence>
<dbReference type="HOGENOM" id="CLU_2112816_0_0_1"/>
<feature type="compositionally biased region" description="Basic and acidic residues" evidence="1">
    <location>
        <begin position="46"/>
        <end position="65"/>
    </location>
</feature>
<feature type="region of interest" description="Disordered" evidence="1">
    <location>
        <begin position="36"/>
        <end position="65"/>
    </location>
</feature>
<evidence type="ECO:0000313" key="2">
    <source>
        <dbReference type="EnsemblPlants" id="ONIVA02G12000.1"/>
    </source>
</evidence>
<sequence length="115" mass="12087">MAAAVENRAMGRMTTVDPRVGRVAAAYPVVGREMAADPTGSMFEGGIREKGEDEVNNRPARREEDAAIGDEPYTVSSCDVEDLVCVVSRQRCVASEPPVGDTSTKKGGASIGGRS</sequence>
<name>A0A0E0G4E8_ORYNI</name>
<dbReference type="Proteomes" id="UP000006591">
    <property type="component" value="Chromosome 2"/>
</dbReference>
<organism evidence="2">
    <name type="scientific">Oryza nivara</name>
    <name type="common">Indian wild rice</name>
    <name type="synonym">Oryza sativa f. spontanea</name>
    <dbReference type="NCBI Taxonomy" id="4536"/>
    <lineage>
        <taxon>Eukaryota</taxon>
        <taxon>Viridiplantae</taxon>
        <taxon>Streptophyta</taxon>
        <taxon>Embryophyta</taxon>
        <taxon>Tracheophyta</taxon>
        <taxon>Spermatophyta</taxon>
        <taxon>Magnoliopsida</taxon>
        <taxon>Liliopsida</taxon>
        <taxon>Poales</taxon>
        <taxon>Poaceae</taxon>
        <taxon>BOP clade</taxon>
        <taxon>Oryzoideae</taxon>
        <taxon>Oryzeae</taxon>
        <taxon>Oryzinae</taxon>
        <taxon>Oryza</taxon>
    </lineage>
</organism>